<name>A0A392UQ04_9FABA</name>
<dbReference type="EMBL" id="LXQA010866392">
    <property type="protein sequence ID" value="MCI74724.1"/>
    <property type="molecule type" value="Genomic_DNA"/>
</dbReference>
<proteinExistence type="predicted"/>
<dbReference type="Proteomes" id="UP000265520">
    <property type="component" value="Unassembled WGS sequence"/>
</dbReference>
<feature type="non-terminal residue" evidence="1">
    <location>
        <position position="45"/>
    </location>
</feature>
<reference evidence="1 2" key="1">
    <citation type="journal article" date="2018" name="Front. Plant Sci.">
        <title>Red Clover (Trifolium pratense) and Zigzag Clover (T. medium) - A Picture of Genomic Similarities and Differences.</title>
        <authorList>
            <person name="Dluhosova J."/>
            <person name="Istvanek J."/>
            <person name="Nedelnik J."/>
            <person name="Repkova J."/>
        </authorList>
    </citation>
    <scope>NUCLEOTIDE SEQUENCE [LARGE SCALE GENOMIC DNA]</scope>
    <source>
        <strain evidence="2">cv. 10/8</strain>
        <tissue evidence="1">Leaf</tissue>
    </source>
</reference>
<protein>
    <submittedName>
        <fullName evidence="1">Cullin-like protein</fullName>
    </submittedName>
</protein>
<dbReference type="AlphaFoldDB" id="A0A392UQ04"/>
<evidence type="ECO:0000313" key="2">
    <source>
        <dbReference type="Proteomes" id="UP000265520"/>
    </source>
</evidence>
<sequence length="45" mass="5349">MYFDMLNGPIYTTMVKEFWMKAQVFDEVSAKLEEEEAVKKDQSLK</sequence>
<keyword evidence="2" id="KW-1185">Reference proteome</keyword>
<organism evidence="1 2">
    <name type="scientific">Trifolium medium</name>
    <dbReference type="NCBI Taxonomy" id="97028"/>
    <lineage>
        <taxon>Eukaryota</taxon>
        <taxon>Viridiplantae</taxon>
        <taxon>Streptophyta</taxon>
        <taxon>Embryophyta</taxon>
        <taxon>Tracheophyta</taxon>
        <taxon>Spermatophyta</taxon>
        <taxon>Magnoliopsida</taxon>
        <taxon>eudicotyledons</taxon>
        <taxon>Gunneridae</taxon>
        <taxon>Pentapetalae</taxon>
        <taxon>rosids</taxon>
        <taxon>fabids</taxon>
        <taxon>Fabales</taxon>
        <taxon>Fabaceae</taxon>
        <taxon>Papilionoideae</taxon>
        <taxon>50 kb inversion clade</taxon>
        <taxon>NPAAA clade</taxon>
        <taxon>Hologalegina</taxon>
        <taxon>IRL clade</taxon>
        <taxon>Trifolieae</taxon>
        <taxon>Trifolium</taxon>
    </lineage>
</organism>
<comment type="caution">
    <text evidence="1">The sequence shown here is derived from an EMBL/GenBank/DDBJ whole genome shotgun (WGS) entry which is preliminary data.</text>
</comment>
<accession>A0A392UQ04</accession>
<evidence type="ECO:0000313" key="1">
    <source>
        <dbReference type="EMBL" id="MCI74724.1"/>
    </source>
</evidence>